<evidence type="ECO:0000313" key="4">
    <source>
        <dbReference type="EMBL" id="SHI14572.1"/>
    </source>
</evidence>
<evidence type="ECO:0000259" key="3">
    <source>
        <dbReference type="PROSITE" id="PS51186"/>
    </source>
</evidence>
<gene>
    <name evidence="4" type="ORF">SAMN02745124_04357</name>
</gene>
<feature type="domain" description="N-acetyltransferase" evidence="3">
    <location>
        <begin position="4"/>
        <end position="173"/>
    </location>
</feature>
<keyword evidence="2" id="KW-0012">Acyltransferase</keyword>
<evidence type="ECO:0000313" key="5">
    <source>
        <dbReference type="Proteomes" id="UP000184139"/>
    </source>
</evidence>
<sequence length="174" mass="20252">MQRIEIKKVSQDNIGQLQEICRSTFAEAFSDDNSEENIADYLANGFSVEKLTDELNDPNSQFYFALIDDQAIGYLKVNSGASQTEIRDSHSLEIERIYVLKAYHGKNVGKLLYEKALEISKQNEIEYIWLGVWEKNPRALRFYKKIGFQEFGKHIFILGNEKQTDIMMKLHLNY</sequence>
<dbReference type="RefSeq" id="WP_073379400.1">
    <property type="nucleotide sequence ID" value="NZ_FQXS01000052.1"/>
</dbReference>
<dbReference type="Pfam" id="PF00583">
    <property type="entry name" value="Acetyltransf_1"/>
    <property type="match status" value="1"/>
</dbReference>
<dbReference type="STRING" id="1121409.SAMN02745124_04357"/>
<dbReference type="Proteomes" id="UP000184139">
    <property type="component" value="Unassembled WGS sequence"/>
</dbReference>
<dbReference type="PROSITE" id="PS51186">
    <property type="entry name" value="GNAT"/>
    <property type="match status" value="1"/>
</dbReference>
<dbReference type="PANTHER" id="PTHR42919">
    <property type="entry name" value="N-ALPHA-ACETYLTRANSFERASE"/>
    <property type="match status" value="1"/>
</dbReference>
<keyword evidence="5" id="KW-1185">Reference proteome</keyword>
<dbReference type="AlphaFoldDB" id="A0A1M5YRA8"/>
<accession>A0A1M5YRA8</accession>
<dbReference type="SUPFAM" id="SSF55729">
    <property type="entry name" value="Acyl-CoA N-acyltransferases (Nat)"/>
    <property type="match status" value="1"/>
</dbReference>
<dbReference type="GO" id="GO:0016747">
    <property type="term" value="F:acyltransferase activity, transferring groups other than amino-acyl groups"/>
    <property type="evidence" value="ECO:0007669"/>
    <property type="project" value="InterPro"/>
</dbReference>
<protein>
    <submittedName>
        <fullName evidence="4">Acetyltransferase (GNAT) family protein</fullName>
    </submittedName>
</protein>
<dbReference type="CDD" id="cd04301">
    <property type="entry name" value="NAT_SF"/>
    <property type="match status" value="1"/>
</dbReference>
<name>A0A1M5YRA8_9BACT</name>
<keyword evidence="1 4" id="KW-0808">Transferase</keyword>
<dbReference type="Gene3D" id="3.40.630.30">
    <property type="match status" value="1"/>
</dbReference>
<evidence type="ECO:0000256" key="2">
    <source>
        <dbReference type="ARBA" id="ARBA00023315"/>
    </source>
</evidence>
<dbReference type="InterPro" id="IPR000182">
    <property type="entry name" value="GNAT_dom"/>
</dbReference>
<proteinExistence type="predicted"/>
<reference evidence="4 5" key="1">
    <citation type="submission" date="2016-11" db="EMBL/GenBank/DDBJ databases">
        <authorList>
            <person name="Jaros S."/>
            <person name="Januszkiewicz K."/>
            <person name="Wedrychowicz H."/>
        </authorList>
    </citation>
    <scope>NUCLEOTIDE SEQUENCE [LARGE SCALE GENOMIC DNA]</scope>
    <source>
        <strain evidence="4 5">DSM 9705</strain>
    </source>
</reference>
<organism evidence="4 5">
    <name type="scientific">Desulfofustis glycolicus DSM 9705</name>
    <dbReference type="NCBI Taxonomy" id="1121409"/>
    <lineage>
        <taxon>Bacteria</taxon>
        <taxon>Pseudomonadati</taxon>
        <taxon>Thermodesulfobacteriota</taxon>
        <taxon>Desulfobulbia</taxon>
        <taxon>Desulfobulbales</taxon>
        <taxon>Desulfocapsaceae</taxon>
        <taxon>Desulfofustis</taxon>
    </lineage>
</organism>
<dbReference type="InterPro" id="IPR051556">
    <property type="entry name" value="N-term/lysine_N-AcTrnsfr"/>
</dbReference>
<evidence type="ECO:0000256" key="1">
    <source>
        <dbReference type="ARBA" id="ARBA00022679"/>
    </source>
</evidence>
<dbReference type="InterPro" id="IPR016181">
    <property type="entry name" value="Acyl_CoA_acyltransferase"/>
</dbReference>
<dbReference type="EMBL" id="FQXS01000052">
    <property type="protein sequence ID" value="SHI14572.1"/>
    <property type="molecule type" value="Genomic_DNA"/>
</dbReference>
<dbReference type="OrthoDB" id="2436196at2"/>
<dbReference type="PANTHER" id="PTHR42919:SF8">
    <property type="entry name" value="N-ALPHA-ACETYLTRANSFERASE 50"/>
    <property type="match status" value="1"/>
</dbReference>